<organism evidence="4 5">
    <name type="scientific">Polystyrenella longa</name>
    <dbReference type="NCBI Taxonomy" id="2528007"/>
    <lineage>
        <taxon>Bacteria</taxon>
        <taxon>Pseudomonadati</taxon>
        <taxon>Planctomycetota</taxon>
        <taxon>Planctomycetia</taxon>
        <taxon>Planctomycetales</taxon>
        <taxon>Planctomycetaceae</taxon>
        <taxon>Polystyrenella</taxon>
    </lineage>
</organism>
<dbReference type="GO" id="GO:0016301">
    <property type="term" value="F:kinase activity"/>
    <property type="evidence" value="ECO:0007669"/>
    <property type="project" value="UniProtKB-KW"/>
</dbReference>
<dbReference type="Pfam" id="PF00288">
    <property type="entry name" value="GHMP_kinases_N"/>
    <property type="match status" value="1"/>
</dbReference>
<name>A0A518CK73_9PLAN</name>
<evidence type="ECO:0000256" key="1">
    <source>
        <dbReference type="ARBA" id="ARBA00022679"/>
    </source>
</evidence>
<evidence type="ECO:0000313" key="4">
    <source>
        <dbReference type="EMBL" id="QDU79584.1"/>
    </source>
</evidence>
<evidence type="ECO:0000313" key="5">
    <source>
        <dbReference type="Proteomes" id="UP000317178"/>
    </source>
</evidence>
<dbReference type="InterPro" id="IPR006204">
    <property type="entry name" value="GHMP_kinase_N_dom"/>
</dbReference>
<dbReference type="OrthoDB" id="1492801at2"/>
<keyword evidence="1" id="KW-0808">Transferase</keyword>
<sequence length="346" mass="37412">MSPLPLSTPNIPPALTLKTGSRLHFGPLSYRPQSGRHFGGCGLMISEPGIEIRVQVATEDEVTVRKVTEIDDGAGLDVPGDMPTRVIRFVTRFREYFQDQFSVPPTKIEVRQAIASHVGLGSGTQLALAVGQSLAILSGQSGLTVQEIARAMGRGARSAIGINGFQRGGLFVDGGKRTSNELGTPITRLELPNEWYFLIVRPLSVSGLHGEEEKAAFDQLGPMPESTTARLCQTLVMDLLPSIVSEDYPAASEALYTYGALAGEFFAPLQGGIFASPQMNKLATLLQSEQIRGVGQSSWGPTLFALMPNRETAELWRDRLRKEDVGQGVLIQIGEPLQHGAVLEFE</sequence>
<dbReference type="KEGG" id="plon:Pla110_12950"/>
<keyword evidence="2" id="KW-0418">Kinase</keyword>
<dbReference type="InterPro" id="IPR020568">
    <property type="entry name" value="Ribosomal_Su5_D2-typ_SF"/>
</dbReference>
<feature type="domain" description="GHMP kinase N-terminal" evidence="3">
    <location>
        <begin position="89"/>
        <end position="163"/>
    </location>
</feature>
<evidence type="ECO:0000256" key="2">
    <source>
        <dbReference type="ARBA" id="ARBA00022777"/>
    </source>
</evidence>
<dbReference type="PIRSF" id="PIRSF004884">
    <property type="entry name" value="Sugar_kin_arch"/>
    <property type="match status" value="1"/>
</dbReference>
<dbReference type="SUPFAM" id="SSF54211">
    <property type="entry name" value="Ribosomal protein S5 domain 2-like"/>
    <property type="match status" value="1"/>
</dbReference>
<gene>
    <name evidence="4" type="ORF">Pla110_12950</name>
</gene>
<dbReference type="EMBL" id="CP036281">
    <property type="protein sequence ID" value="QDU79584.1"/>
    <property type="molecule type" value="Genomic_DNA"/>
</dbReference>
<dbReference type="InterPro" id="IPR014721">
    <property type="entry name" value="Ribsml_uS5_D2-typ_fold_subgr"/>
</dbReference>
<dbReference type="GO" id="GO:0005524">
    <property type="term" value="F:ATP binding"/>
    <property type="evidence" value="ECO:0007669"/>
    <property type="project" value="InterPro"/>
</dbReference>
<dbReference type="Proteomes" id="UP000317178">
    <property type="component" value="Chromosome"/>
</dbReference>
<keyword evidence="5" id="KW-1185">Reference proteome</keyword>
<dbReference type="PANTHER" id="PTHR20861:SF6">
    <property type="entry name" value="BETA-RIBOFURANOSYLPHENOL 5'-PHOSPHATE SYNTHASE"/>
    <property type="match status" value="1"/>
</dbReference>
<reference evidence="4 5" key="1">
    <citation type="submission" date="2019-02" db="EMBL/GenBank/DDBJ databases">
        <title>Deep-cultivation of Planctomycetes and their phenomic and genomic characterization uncovers novel biology.</title>
        <authorList>
            <person name="Wiegand S."/>
            <person name="Jogler M."/>
            <person name="Boedeker C."/>
            <person name="Pinto D."/>
            <person name="Vollmers J."/>
            <person name="Rivas-Marin E."/>
            <person name="Kohn T."/>
            <person name="Peeters S.H."/>
            <person name="Heuer A."/>
            <person name="Rast P."/>
            <person name="Oberbeckmann S."/>
            <person name="Bunk B."/>
            <person name="Jeske O."/>
            <person name="Meyerdierks A."/>
            <person name="Storesund J.E."/>
            <person name="Kallscheuer N."/>
            <person name="Luecker S."/>
            <person name="Lage O.M."/>
            <person name="Pohl T."/>
            <person name="Merkel B.J."/>
            <person name="Hornburger P."/>
            <person name="Mueller R.-W."/>
            <person name="Bruemmer F."/>
            <person name="Labrenz M."/>
            <person name="Spormann A.M."/>
            <person name="Op den Camp H."/>
            <person name="Overmann J."/>
            <person name="Amann R."/>
            <person name="Jetten M.S.M."/>
            <person name="Mascher T."/>
            <person name="Medema M.H."/>
            <person name="Devos D.P."/>
            <person name="Kaster A.-K."/>
            <person name="Ovreas L."/>
            <person name="Rohde M."/>
            <person name="Galperin M.Y."/>
            <person name="Jogler C."/>
        </authorList>
    </citation>
    <scope>NUCLEOTIDE SEQUENCE [LARGE SCALE GENOMIC DNA]</scope>
    <source>
        <strain evidence="4 5">Pla110</strain>
    </source>
</reference>
<dbReference type="PANTHER" id="PTHR20861">
    <property type="entry name" value="HOMOSERINE/4-DIPHOSPHOCYTIDYL-2-C-METHYL-D-ERYTHRITOL KINASE"/>
    <property type="match status" value="1"/>
</dbReference>
<dbReference type="AlphaFoldDB" id="A0A518CK73"/>
<dbReference type="NCBIfam" id="TIGR00144">
    <property type="entry name" value="beta_RFAP_syn"/>
    <property type="match status" value="1"/>
</dbReference>
<accession>A0A518CK73</accession>
<protein>
    <recommendedName>
        <fullName evidence="3">GHMP kinase N-terminal domain-containing protein</fullName>
    </recommendedName>
</protein>
<proteinExistence type="predicted"/>
<dbReference type="RefSeq" id="WP_144994300.1">
    <property type="nucleotide sequence ID" value="NZ_CP036281.1"/>
</dbReference>
<evidence type="ECO:0000259" key="3">
    <source>
        <dbReference type="Pfam" id="PF00288"/>
    </source>
</evidence>
<dbReference type="Gene3D" id="3.30.230.10">
    <property type="match status" value="1"/>
</dbReference>
<dbReference type="InterPro" id="IPR004422">
    <property type="entry name" value="RFAP_synthase"/>
</dbReference>